<dbReference type="EMBL" id="JAUUTY010000006">
    <property type="protein sequence ID" value="KAK1619931.1"/>
    <property type="molecule type" value="Genomic_DNA"/>
</dbReference>
<dbReference type="Pfam" id="PF24758">
    <property type="entry name" value="LRR_At5g56370"/>
    <property type="match status" value="1"/>
</dbReference>
<feature type="domain" description="F-box" evidence="1">
    <location>
        <begin position="54"/>
        <end position="90"/>
    </location>
</feature>
<accession>A0AAD8RFU2</accession>
<dbReference type="SUPFAM" id="SSF52047">
    <property type="entry name" value="RNI-like"/>
    <property type="match status" value="1"/>
</dbReference>
<gene>
    <name evidence="2" type="ORF">QYE76_025448</name>
</gene>
<dbReference type="Gene3D" id="1.20.1280.50">
    <property type="match status" value="1"/>
</dbReference>
<dbReference type="PANTHER" id="PTHR32141:SF59">
    <property type="entry name" value="F-BOX DOMAIN-CONTAINING PROTEIN"/>
    <property type="match status" value="1"/>
</dbReference>
<keyword evidence="3" id="KW-1185">Reference proteome</keyword>
<evidence type="ECO:0000313" key="3">
    <source>
        <dbReference type="Proteomes" id="UP001231189"/>
    </source>
</evidence>
<dbReference type="InterPro" id="IPR055302">
    <property type="entry name" value="F-box_dom-containing"/>
</dbReference>
<evidence type="ECO:0000313" key="2">
    <source>
        <dbReference type="EMBL" id="KAK1619931.1"/>
    </source>
</evidence>
<protein>
    <recommendedName>
        <fullName evidence="1">F-box domain-containing protein</fullName>
    </recommendedName>
</protein>
<dbReference type="PROSITE" id="PS50181">
    <property type="entry name" value="FBOX"/>
    <property type="match status" value="1"/>
</dbReference>
<dbReference type="PANTHER" id="PTHR32141">
    <property type="match status" value="1"/>
</dbReference>
<dbReference type="InterPro" id="IPR055411">
    <property type="entry name" value="LRR_FXL15/At3g58940/PEG3-like"/>
</dbReference>
<evidence type="ECO:0000259" key="1">
    <source>
        <dbReference type="PROSITE" id="PS50181"/>
    </source>
</evidence>
<dbReference type="InterPro" id="IPR001810">
    <property type="entry name" value="F-box_dom"/>
</dbReference>
<sequence>MDAASEALQRECGVVTEGLDAHIVTLLSCVHSVLPSPPAVSSHAALLPPPEDGVDRISDLPDKILRDIVSRLPVKDGARTAALSCRWRGVWRSTPLVLIDSDLLTVGGDSGLQDARADARRVAYAVSDILDAHPGPFRCVHLVCSSLEEHPDLLARWLRLLAAKGVGELVLANRPWPLDMPLPPTVFGMATLTRLYLGVFQFPDTTAIRGATAFPRLRELGLCFVGMLRREDMAFVLSRSPVLEILCIQANVLVKHLDLVSRSLRCVQIIEGIDLNIAVKDAPHLKRLIIWSSTVRDDLPRMVKIGHLRAATIGRCSL</sequence>
<dbReference type="Proteomes" id="UP001231189">
    <property type="component" value="Unassembled WGS sequence"/>
</dbReference>
<dbReference type="AlphaFoldDB" id="A0AAD8RFU2"/>
<dbReference type="InterPro" id="IPR036047">
    <property type="entry name" value="F-box-like_dom_sf"/>
</dbReference>
<organism evidence="2 3">
    <name type="scientific">Lolium multiflorum</name>
    <name type="common">Italian ryegrass</name>
    <name type="synonym">Lolium perenne subsp. multiflorum</name>
    <dbReference type="NCBI Taxonomy" id="4521"/>
    <lineage>
        <taxon>Eukaryota</taxon>
        <taxon>Viridiplantae</taxon>
        <taxon>Streptophyta</taxon>
        <taxon>Embryophyta</taxon>
        <taxon>Tracheophyta</taxon>
        <taxon>Spermatophyta</taxon>
        <taxon>Magnoliopsida</taxon>
        <taxon>Liliopsida</taxon>
        <taxon>Poales</taxon>
        <taxon>Poaceae</taxon>
        <taxon>BOP clade</taxon>
        <taxon>Pooideae</taxon>
        <taxon>Poodae</taxon>
        <taxon>Poeae</taxon>
        <taxon>Poeae Chloroplast Group 2 (Poeae type)</taxon>
        <taxon>Loliodinae</taxon>
        <taxon>Loliinae</taxon>
        <taxon>Lolium</taxon>
    </lineage>
</organism>
<dbReference type="SUPFAM" id="SSF81383">
    <property type="entry name" value="F-box domain"/>
    <property type="match status" value="1"/>
</dbReference>
<reference evidence="2" key="1">
    <citation type="submission" date="2023-07" db="EMBL/GenBank/DDBJ databases">
        <title>A chromosome-level genome assembly of Lolium multiflorum.</title>
        <authorList>
            <person name="Chen Y."/>
            <person name="Copetti D."/>
            <person name="Kolliker R."/>
            <person name="Studer B."/>
        </authorList>
    </citation>
    <scope>NUCLEOTIDE SEQUENCE</scope>
    <source>
        <strain evidence="2">02402/16</strain>
        <tissue evidence="2">Leaf</tissue>
    </source>
</reference>
<dbReference type="CDD" id="cd22160">
    <property type="entry name" value="F-box_AtFBL13-like"/>
    <property type="match status" value="1"/>
</dbReference>
<comment type="caution">
    <text evidence="2">The sequence shown here is derived from an EMBL/GenBank/DDBJ whole genome shotgun (WGS) entry which is preliminary data.</text>
</comment>
<dbReference type="Pfam" id="PF00646">
    <property type="entry name" value="F-box"/>
    <property type="match status" value="1"/>
</dbReference>
<proteinExistence type="predicted"/>
<name>A0AAD8RFU2_LOLMU</name>
<dbReference type="InterPro" id="IPR053781">
    <property type="entry name" value="F-box_AtFBL13-like"/>
</dbReference>